<reference evidence="2 3" key="1">
    <citation type="journal article" date="2023" name="G3 (Bethesda)">
        <title>A chromosome-length genome assembly and annotation of blackberry (Rubus argutus, cv. 'Hillquist').</title>
        <authorList>
            <person name="Bruna T."/>
            <person name="Aryal R."/>
            <person name="Dudchenko O."/>
            <person name="Sargent D.J."/>
            <person name="Mead D."/>
            <person name="Buti M."/>
            <person name="Cavallini A."/>
            <person name="Hytonen T."/>
            <person name="Andres J."/>
            <person name="Pham M."/>
            <person name="Weisz D."/>
            <person name="Mascagni F."/>
            <person name="Usai G."/>
            <person name="Natali L."/>
            <person name="Bassil N."/>
            <person name="Fernandez G.E."/>
            <person name="Lomsadze A."/>
            <person name="Armour M."/>
            <person name="Olukolu B."/>
            <person name="Poorten T."/>
            <person name="Britton C."/>
            <person name="Davik J."/>
            <person name="Ashrafi H."/>
            <person name="Aiden E.L."/>
            <person name="Borodovsky M."/>
            <person name="Worthington M."/>
        </authorList>
    </citation>
    <scope>NUCLEOTIDE SEQUENCE [LARGE SCALE GENOMIC DNA]</scope>
    <source>
        <strain evidence="2">PI 553951</strain>
    </source>
</reference>
<organism evidence="2 3">
    <name type="scientific">Rubus argutus</name>
    <name type="common">Southern blackberry</name>
    <dbReference type="NCBI Taxonomy" id="59490"/>
    <lineage>
        <taxon>Eukaryota</taxon>
        <taxon>Viridiplantae</taxon>
        <taxon>Streptophyta</taxon>
        <taxon>Embryophyta</taxon>
        <taxon>Tracheophyta</taxon>
        <taxon>Spermatophyta</taxon>
        <taxon>Magnoliopsida</taxon>
        <taxon>eudicotyledons</taxon>
        <taxon>Gunneridae</taxon>
        <taxon>Pentapetalae</taxon>
        <taxon>rosids</taxon>
        <taxon>fabids</taxon>
        <taxon>Rosales</taxon>
        <taxon>Rosaceae</taxon>
        <taxon>Rosoideae</taxon>
        <taxon>Rosoideae incertae sedis</taxon>
        <taxon>Rubus</taxon>
    </lineage>
</organism>
<proteinExistence type="predicted"/>
<dbReference type="Pfam" id="PF00582">
    <property type="entry name" value="Usp"/>
    <property type="match status" value="1"/>
</dbReference>
<keyword evidence="3" id="KW-1185">Reference proteome</keyword>
<dbReference type="AlphaFoldDB" id="A0AAW1WPD8"/>
<dbReference type="PANTHER" id="PTHR47000:SF3">
    <property type="entry name" value="ADENINE NUCLEOTIDE ALPHA HYDROLASES-LIKE SUPERFAMILY PROTEIN"/>
    <property type="match status" value="1"/>
</dbReference>
<gene>
    <name evidence="2" type="ORF">M0R45_023402</name>
</gene>
<dbReference type="Proteomes" id="UP001457282">
    <property type="component" value="Unassembled WGS sequence"/>
</dbReference>
<evidence type="ECO:0000313" key="3">
    <source>
        <dbReference type="Proteomes" id="UP001457282"/>
    </source>
</evidence>
<dbReference type="SUPFAM" id="SSF52402">
    <property type="entry name" value="Adenine nucleotide alpha hydrolases-like"/>
    <property type="match status" value="1"/>
</dbReference>
<feature type="domain" description="UspA" evidence="1">
    <location>
        <begin position="81"/>
        <end position="228"/>
    </location>
</feature>
<accession>A0AAW1WPD8</accession>
<name>A0AAW1WPD8_RUBAR</name>
<sequence>MSMKYSRLCVGRGTFCFPVHSRTLGSNSKPKPTSRSIRRFSSSSIKTGHLNTDHQFLSNSSDEFGAEIRVKNGGSDEIGNKIMVVVDWSLEAEGALEWALSHTVQAQDTIVLLHVAQPCKQGDSNLKKHNLRAFELLHSMKNDCQRRRPGVEVDVLLLEGKESGAIIVEEAKTQRVSLLVLGQERKRSIWWKLIKRCWTNRWRRRTSGGGEVVDYCIQKAGCMTIAVRRKSRRLGGYLITTKLHKNFWLLA</sequence>
<dbReference type="Gene3D" id="3.40.50.620">
    <property type="entry name" value="HUPs"/>
    <property type="match status" value="1"/>
</dbReference>
<protein>
    <recommendedName>
        <fullName evidence="1">UspA domain-containing protein</fullName>
    </recommendedName>
</protein>
<evidence type="ECO:0000259" key="1">
    <source>
        <dbReference type="Pfam" id="PF00582"/>
    </source>
</evidence>
<dbReference type="CDD" id="cd00293">
    <property type="entry name" value="USP-like"/>
    <property type="match status" value="1"/>
</dbReference>
<comment type="caution">
    <text evidence="2">The sequence shown here is derived from an EMBL/GenBank/DDBJ whole genome shotgun (WGS) entry which is preliminary data.</text>
</comment>
<dbReference type="EMBL" id="JBEDUW010000005">
    <property type="protein sequence ID" value="KAK9926157.1"/>
    <property type="molecule type" value="Genomic_DNA"/>
</dbReference>
<dbReference type="PANTHER" id="PTHR47000">
    <property type="entry name" value="ADENINE NUCLEOTIDE ALPHA HYDROLASES-LIKE SUPERFAMILY PROTEIN"/>
    <property type="match status" value="1"/>
</dbReference>
<dbReference type="InterPro" id="IPR006016">
    <property type="entry name" value="UspA"/>
</dbReference>
<dbReference type="InterPro" id="IPR014729">
    <property type="entry name" value="Rossmann-like_a/b/a_fold"/>
</dbReference>
<evidence type="ECO:0000313" key="2">
    <source>
        <dbReference type="EMBL" id="KAK9926157.1"/>
    </source>
</evidence>